<dbReference type="Proteomes" id="UP000536442">
    <property type="component" value="Unassembled WGS sequence"/>
</dbReference>
<dbReference type="EMBL" id="JABEVQ010000002">
    <property type="protein sequence ID" value="NWN90591.1"/>
    <property type="molecule type" value="Genomic_DNA"/>
</dbReference>
<dbReference type="Pfam" id="PF05618">
    <property type="entry name" value="Zn_protease"/>
    <property type="match status" value="1"/>
</dbReference>
<accession>A0A851HX71</accession>
<protein>
    <submittedName>
        <fullName evidence="3">ATP-dependent zinc protease</fullName>
    </submittedName>
</protein>
<reference evidence="3 4" key="1">
    <citation type="submission" date="2020-03" db="EMBL/GenBank/DDBJ databases">
        <title>Metagenomic, metatranscriptomic, and metabolomic analyses revealed the key microbes and metabolic features during the fermentation of ganjang, Korean traditional soy sauce.</title>
        <authorList>
            <person name="Chun B.H."/>
            <person name="Jeon C.O."/>
        </authorList>
    </citation>
    <scope>NUCLEOTIDE SEQUENCE [LARGE SCALE GENOMIC DNA]</scope>
    <source>
        <strain evidence="3 4">KG14</strain>
    </source>
</reference>
<keyword evidence="4" id="KW-1185">Reference proteome</keyword>
<keyword evidence="1" id="KW-0732">Signal</keyword>
<feature type="signal peptide" evidence="1">
    <location>
        <begin position="1"/>
        <end position="21"/>
    </location>
</feature>
<gene>
    <name evidence="3" type="ORF">HLV39_03625</name>
</gene>
<feature type="domain" description="Retropepsin-like aspartic endopeptidase" evidence="2">
    <location>
        <begin position="35"/>
        <end position="181"/>
    </location>
</feature>
<dbReference type="AlphaFoldDB" id="A0A851HX71"/>
<dbReference type="GO" id="GO:0006508">
    <property type="term" value="P:proteolysis"/>
    <property type="evidence" value="ECO:0007669"/>
    <property type="project" value="UniProtKB-KW"/>
</dbReference>
<dbReference type="Gene3D" id="2.40.70.10">
    <property type="entry name" value="Acid Proteases"/>
    <property type="match status" value="1"/>
</dbReference>
<sequence>MKRLTAALLVTTLLLPVGARAESPATTKASVPETLGFVEWVVMNDTGLQLKARMDTGAKTSSLHAVNVEEFKKDDQKWVKFQIPLADHKDHPAEGDIDHEEVIIELERPVERTVLIKRKGAPSQRRYVVMMDFCIAGTSHETQFSLTDRGNFSYPVLLGRRFMRDDNILIDSANSFIAEKECEYISLEELAEQHGAQIQKDGKSD</sequence>
<evidence type="ECO:0000256" key="1">
    <source>
        <dbReference type="SAM" id="SignalP"/>
    </source>
</evidence>
<comment type="caution">
    <text evidence="3">The sequence shown here is derived from an EMBL/GenBank/DDBJ whole genome shotgun (WGS) entry which is preliminary data.</text>
</comment>
<organism evidence="3 4">
    <name type="scientific">Marinobacter adhaerens</name>
    <dbReference type="NCBI Taxonomy" id="1033846"/>
    <lineage>
        <taxon>Bacteria</taxon>
        <taxon>Pseudomonadati</taxon>
        <taxon>Pseudomonadota</taxon>
        <taxon>Gammaproteobacteria</taxon>
        <taxon>Pseudomonadales</taxon>
        <taxon>Marinobacteraceae</taxon>
        <taxon>Marinobacter</taxon>
    </lineage>
</organism>
<dbReference type="InterPro" id="IPR008503">
    <property type="entry name" value="Asp_endopeptidase"/>
</dbReference>
<keyword evidence="3" id="KW-0378">Hydrolase</keyword>
<name>A0A851HX71_9GAMM</name>
<dbReference type="PANTHER" id="PTHR38037:SF2">
    <property type="entry name" value="ATP-DEPENDENT ZINC PROTEASE DOMAIN-CONTAINING PROTEIN-RELATED"/>
    <property type="match status" value="1"/>
</dbReference>
<dbReference type="InterPro" id="IPR021109">
    <property type="entry name" value="Peptidase_aspartic_dom_sf"/>
</dbReference>
<evidence type="ECO:0000313" key="4">
    <source>
        <dbReference type="Proteomes" id="UP000536442"/>
    </source>
</evidence>
<dbReference type="PANTHER" id="PTHR38037">
    <property type="entry name" value="ZN_PROTEASE DOMAIN-CONTAINING PROTEIN"/>
    <property type="match status" value="1"/>
</dbReference>
<evidence type="ECO:0000259" key="2">
    <source>
        <dbReference type="Pfam" id="PF05618"/>
    </source>
</evidence>
<feature type="chain" id="PRO_5032541738" evidence="1">
    <location>
        <begin position="22"/>
        <end position="205"/>
    </location>
</feature>
<evidence type="ECO:0000313" key="3">
    <source>
        <dbReference type="EMBL" id="NWN90591.1"/>
    </source>
</evidence>
<dbReference type="SUPFAM" id="SSF50630">
    <property type="entry name" value="Acid proteases"/>
    <property type="match status" value="1"/>
</dbReference>
<dbReference type="GO" id="GO:0008233">
    <property type="term" value="F:peptidase activity"/>
    <property type="evidence" value="ECO:0007669"/>
    <property type="project" value="UniProtKB-KW"/>
</dbReference>
<keyword evidence="3" id="KW-0645">Protease</keyword>
<proteinExistence type="predicted"/>